<dbReference type="Proteomes" id="UP000000611">
    <property type="component" value="Plasmid pl165"/>
</dbReference>
<evidence type="ECO:0000313" key="4">
    <source>
        <dbReference type="Proteomes" id="UP000000611"/>
    </source>
</evidence>
<keyword evidence="3" id="KW-0614">Plasmid</keyword>
<feature type="region of interest" description="Disordered" evidence="1">
    <location>
        <begin position="193"/>
        <end position="375"/>
    </location>
</feature>
<gene>
    <name evidence="3" type="ordered locus">BDU_1084</name>
</gene>
<geneLocation type="plasmid" evidence="3 4">
    <name>pl165</name>
</geneLocation>
<dbReference type="KEGG" id="bdu:BDU_1084"/>
<protein>
    <submittedName>
        <fullName evidence="3">Outer membrane protein</fullName>
    </submittedName>
</protein>
<evidence type="ECO:0000256" key="2">
    <source>
        <dbReference type="SAM" id="SignalP"/>
    </source>
</evidence>
<organism evidence="3 4">
    <name type="scientific">Borrelia duttonii (strain Ly)</name>
    <dbReference type="NCBI Taxonomy" id="412419"/>
    <lineage>
        <taxon>Bacteria</taxon>
        <taxon>Pseudomonadati</taxon>
        <taxon>Spirochaetota</taxon>
        <taxon>Spirochaetia</taxon>
        <taxon>Spirochaetales</taxon>
        <taxon>Borreliaceae</taxon>
        <taxon>Borrelia</taxon>
    </lineage>
</organism>
<keyword evidence="4" id="KW-1185">Reference proteome</keyword>
<dbReference type="OrthoDB" id="351010at2"/>
<name>B5RNE3_BORDL</name>
<feature type="compositionally biased region" description="Polar residues" evidence="1">
    <location>
        <begin position="193"/>
        <end position="206"/>
    </location>
</feature>
<keyword evidence="2" id="KW-0732">Signal</keyword>
<dbReference type="EMBL" id="CP000979">
    <property type="protein sequence ID" value="ACH93879.1"/>
    <property type="molecule type" value="Genomic_DNA"/>
</dbReference>
<sequence length="375" mass="43757">MFMVKVRYIVFLFILFSNLNSVASPSSPLVRPFDFGSWNFERDIEEAYEASYEVVDGILVNVDDPNKNVKSKHILSRISELEGYYKCLVNVIRDNIFLQVEDEFLREYGQYFDDDVFTETDNRFKQLIEIPMEDTFGMYRHRVLTFSNKTWIKNPDYTKLFIKLQLKEIEFVEDYIKQRLGIKLGANGQKVNHQLNDQRYGNNSMENEYDDASQERRGAVVPGYDRGSRPVSRGQRPNYDRASRPVSRGQRPNYDRENYSANKDQRPNYDRENYSANRSQRPNYDRESRVQQSVPRQEMPRSVVSRQSSGRPNVSGSKVVKPSSIKRGNLRPSSIRPSLRRPGSDIRPNFVRPIVRPLGEKPVTYKRGSKDSGDE</sequence>
<evidence type="ECO:0000313" key="3">
    <source>
        <dbReference type="EMBL" id="ACH93879.1"/>
    </source>
</evidence>
<feature type="chain" id="PRO_5002835592" evidence="2">
    <location>
        <begin position="24"/>
        <end position="375"/>
    </location>
</feature>
<reference evidence="3 4" key="1">
    <citation type="journal article" date="2008" name="PLoS Genet.">
        <title>The genome of Borrelia recurrentis, the agent of deadly louse-borne relapsing fever, is a degraded subset of tick-borne Borrelia duttonii.</title>
        <authorList>
            <person name="Lescot M."/>
            <person name="Audic S."/>
            <person name="Robert C."/>
            <person name="Nguyen T.T."/>
            <person name="Blanc G."/>
            <person name="Cutler S.J."/>
            <person name="Wincker P."/>
            <person name="Couloux A."/>
            <person name="Claverie J.-M."/>
            <person name="Raoult D."/>
            <person name="Drancourt M."/>
        </authorList>
    </citation>
    <scope>NUCLEOTIDE SEQUENCE [LARGE SCALE GENOMIC DNA]</scope>
    <source>
        <strain evidence="3 4">Ly</strain>
    </source>
</reference>
<proteinExistence type="predicted"/>
<dbReference type="AlphaFoldDB" id="B5RNE3"/>
<feature type="signal peptide" evidence="2">
    <location>
        <begin position="1"/>
        <end position="23"/>
    </location>
</feature>
<feature type="compositionally biased region" description="Polar residues" evidence="1">
    <location>
        <begin position="304"/>
        <end position="316"/>
    </location>
</feature>
<feature type="compositionally biased region" description="Basic and acidic residues" evidence="1">
    <location>
        <begin position="253"/>
        <end position="273"/>
    </location>
</feature>
<dbReference type="HOGENOM" id="CLU_760054_0_0_12"/>
<feature type="compositionally biased region" description="Low complexity" evidence="1">
    <location>
        <begin position="331"/>
        <end position="341"/>
    </location>
</feature>
<evidence type="ECO:0000256" key="1">
    <source>
        <dbReference type="SAM" id="MobiDB-lite"/>
    </source>
</evidence>
<accession>B5RNE3</accession>